<dbReference type="SMART" id="SM00421">
    <property type="entry name" value="HTH_LUXR"/>
    <property type="match status" value="1"/>
</dbReference>
<dbReference type="PANTHER" id="PTHR44688">
    <property type="entry name" value="DNA-BINDING TRANSCRIPTIONAL ACTIVATOR DEVR_DOSR"/>
    <property type="match status" value="1"/>
</dbReference>
<dbReference type="SMART" id="SM00382">
    <property type="entry name" value="AAA"/>
    <property type="match status" value="1"/>
</dbReference>
<keyword evidence="1" id="KW-0805">Transcription regulation</keyword>
<sequence length="875" mass="92366">MEWPFVARSAEIRQAIDAVENPPFNGVVFVGDAGVGKTVLARQVAAHLGARGRRTHFVLGTQTSRAVPLAAFAGIVQIPGALEPIRLLAAAHDALDGVDDLLLVVDDAHLLDPLSAIVIHQLAVRGAATLIVTMRSDAEVSDAITALWKDQYLRRVEVGAFSHADTGRLITEALGGPVAGTVVDQLHELSAGSPLLLRGLLDTAIDDGALTDDTGRWRLTHLPRLGADIEQLLEARVRGLPPNERDVLEIVAAAEVLDWNTLLSMCDVDAISEAERHAVIHVISDPHRVRVQVAHPVLADVVRKSCGVARLRQINTSLAQRFWSLAGDTGQGSAKDPRLVIELARLMMNSDTTPDVDLVVDAAESAMTMSSLTLAEQLARFAYDHDGGLRAAIALADALGWQGFNAEAEELLATFDPRDEVMLVRWGCLRATNLFFGLGQRVIAEEVLGTVRSRVTIPALRSYALAVEASIAYFAADLDTADAASAAVIADPDAMPMAVLWAAVPAAASANLRGRAEGVVAAASRGADAALHCASGPQQYAISLSEALSALNQGDIAGAQAIVDRQQALAHGAPHAEAIVAAMAGRVELAAGRPQSACDWLQRALSAMVSTLSGGWVPLVATWTVQAEVMRGDTGAAARALSMAEGAWGPAVEVFRPLLELARAHLRAATGDTVEAHHAIERAAEAARRSGNTTGELEALYTGLRFGMEPDLGRFKVLAEQLNTPIANLAARHAEAVAANDGDGLDSVAGEWESLGMVAHAADAFAAAASTYRRAGARLPGLQSSTRAHWLVSTFGLHTPATASGGVPLPLSDREREIATLVASGLSNPQVAEHLVVSVRTVEGHLYRVYKKLGITDREQLIRLMRKADPDAPSG</sequence>
<dbReference type="InterPro" id="IPR049945">
    <property type="entry name" value="AAA_22"/>
</dbReference>
<dbReference type="AlphaFoldDB" id="A0A255DB62"/>
<evidence type="ECO:0000256" key="3">
    <source>
        <dbReference type="ARBA" id="ARBA00023163"/>
    </source>
</evidence>
<dbReference type="InterPro" id="IPR016032">
    <property type="entry name" value="Sig_transdc_resp-reg_C-effctor"/>
</dbReference>
<keyword evidence="6" id="KW-1185">Reference proteome</keyword>
<comment type="caution">
    <text evidence="5">The sequence shown here is derived from an EMBL/GenBank/DDBJ whole genome shotgun (WGS) entry which is preliminary data.</text>
</comment>
<dbReference type="Gene3D" id="3.40.50.300">
    <property type="entry name" value="P-loop containing nucleotide triphosphate hydrolases"/>
    <property type="match status" value="1"/>
</dbReference>
<dbReference type="PRINTS" id="PR00038">
    <property type="entry name" value="HTHLUXR"/>
</dbReference>
<evidence type="ECO:0000313" key="6">
    <source>
        <dbReference type="Proteomes" id="UP000216063"/>
    </source>
</evidence>
<dbReference type="InterPro" id="IPR036388">
    <property type="entry name" value="WH-like_DNA-bd_sf"/>
</dbReference>
<dbReference type="SUPFAM" id="SSF46894">
    <property type="entry name" value="C-terminal effector domain of the bipartite response regulators"/>
    <property type="match status" value="1"/>
</dbReference>
<dbReference type="PROSITE" id="PS50043">
    <property type="entry name" value="HTH_LUXR_2"/>
    <property type="match status" value="1"/>
</dbReference>
<dbReference type="CDD" id="cd06170">
    <property type="entry name" value="LuxR_C_like"/>
    <property type="match status" value="1"/>
</dbReference>
<dbReference type="SUPFAM" id="SSF52540">
    <property type="entry name" value="P-loop containing nucleoside triphosphate hydrolases"/>
    <property type="match status" value="1"/>
</dbReference>
<dbReference type="GO" id="GO:0003677">
    <property type="term" value="F:DNA binding"/>
    <property type="evidence" value="ECO:0007669"/>
    <property type="project" value="UniProtKB-KW"/>
</dbReference>
<dbReference type="Gene3D" id="1.10.10.10">
    <property type="entry name" value="Winged helix-like DNA-binding domain superfamily/Winged helix DNA-binding domain"/>
    <property type="match status" value="1"/>
</dbReference>
<dbReference type="PROSITE" id="PS00622">
    <property type="entry name" value="HTH_LUXR_1"/>
    <property type="match status" value="1"/>
</dbReference>
<dbReference type="EMBL" id="NOZR01000025">
    <property type="protein sequence ID" value="OYN75871.1"/>
    <property type="molecule type" value="Genomic_DNA"/>
</dbReference>
<dbReference type="CDD" id="cd00009">
    <property type="entry name" value="AAA"/>
    <property type="match status" value="1"/>
</dbReference>
<protein>
    <recommendedName>
        <fullName evidence="4">HTH luxR-type domain-containing protein</fullName>
    </recommendedName>
</protein>
<keyword evidence="3" id="KW-0804">Transcription</keyword>
<evidence type="ECO:0000313" key="5">
    <source>
        <dbReference type="EMBL" id="OYN75871.1"/>
    </source>
</evidence>
<dbReference type="PANTHER" id="PTHR44688:SF16">
    <property type="entry name" value="DNA-BINDING TRANSCRIPTIONAL ACTIVATOR DEVR_DOSR"/>
    <property type="match status" value="1"/>
</dbReference>
<dbReference type="GO" id="GO:0016887">
    <property type="term" value="F:ATP hydrolysis activity"/>
    <property type="evidence" value="ECO:0007669"/>
    <property type="project" value="InterPro"/>
</dbReference>
<dbReference type="Pfam" id="PF13401">
    <property type="entry name" value="AAA_22"/>
    <property type="match status" value="1"/>
</dbReference>
<dbReference type="InterPro" id="IPR003593">
    <property type="entry name" value="AAA+_ATPase"/>
</dbReference>
<evidence type="ECO:0000256" key="1">
    <source>
        <dbReference type="ARBA" id="ARBA00023015"/>
    </source>
</evidence>
<dbReference type="InterPro" id="IPR000792">
    <property type="entry name" value="Tscrpt_reg_LuxR_C"/>
</dbReference>
<proteinExistence type="predicted"/>
<keyword evidence="2" id="KW-0238">DNA-binding</keyword>
<dbReference type="InterPro" id="IPR027417">
    <property type="entry name" value="P-loop_NTPase"/>
</dbReference>
<evidence type="ECO:0000256" key="2">
    <source>
        <dbReference type="ARBA" id="ARBA00023125"/>
    </source>
</evidence>
<accession>A0A255DB62</accession>
<feature type="domain" description="HTH luxR-type" evidence="4">
    <location>
        <begin position="804"/>
        <end position="869"/>
    </location>
</feature>
<dbReference type="OrthoDB" id="3197423at2"/>
<dbReference type="GO" id="GO:0006355">
    <property type="term" value="P:regulation of DNA-templated transcription"/>
    <property type="evidence" value="ECO:0007669"/>
    <property type="project" value="InterPro"/>
</dbReference>
<dbReference type="Proteomes" id="UP000216063">
    <property type="component" value="Unassembled WGS sequence"/>
</dbReference>
<dbReference type="RefSeq" id="WP_094483583.1">
    <property type="nucleotide sequence ID" value="NZ_NOZR01000025.1"/>
</dbReference>
<evidence type="ECO:0000259" key="4">
    <source>
        <dbReference type="PROSITE" id="PS50043"/>
    </source>
</evidence>
<dbReference type="Pfam" id="PF00196">
    <property type="entry name" value="GerE"/>
    <property type="match status" value="1"/>
</dbReference>
<gene>
    <name evidence="5" type="ORF">CG716_23735</name>
</gene>
<name>A0A255DB62_9MYCO</name>
<reference evidence="5 6" key="1">
    <citation type="submission" date="2017-07" db="EMBL/GenBank/DDBJ databases">
        <title>The new phylogeny of genus Mycobacterium.</title>
        <authorList>
            <person name="Tortoli E."/>
            <person name="Trovato A."/>
            <person name="Cirillo D.M."/>
        </authorList>
    </citation>
    <scope>NUCLEOTIDE SEQUENCE [LARGE SCALE GENOMIC DNA]</scope>
    <source>
        <strain evidence="5 6">ATCC 33027</strain>
    </source>
</reference>
<organism evidence="5 6">
    <name type="scientific">Mycolicibacterium sphagni</name>
    <dbReference type="NCBI Taxonomy" id="1786"/>
    <lineage>
        <taxon>Bacteria</taxon>
        <taxon>Bacillati</taxon>
        <taxon>Actinomycetota</taxon>
        <taxon>Actinomycetes</taxon>
        <taxon>Mycobacteriales</taxon>
        <taxon>Mycobacteriaceae</taxon>
        <taxon>Mycolicibacterium</taxon>
    </lineage>
</organism>